<proteinExistence type="predicted"/>
<dbReference type="RefSeq" id="XP_018749674.1">
    <property type="nucleotide sequence ID" value="XM_018904733.1"/>
</dbReference>
<gene>
    <name evidence="1" type="ORF">FVEG_15573</name>
</gene>
<protein>
    <recommendedName>
        <fullName evidence="3">Integral membrane protein</fullName>
    </recommendedName>
</protein>
<name>W7LW80_GIBM7</name>
<dbReference type="PANTHER" id="PTHR12459:SF15">
    <property type="entry name" value="TRANSMEMBRANE PROTEIN 135"/>
    <property type="match status" value="1"/>
</dbReference>
<dbReference type="VEuPathDB" id="FungiDB:FVEG_15573"/>
<dbReference type="EMBL" id="DS022246">
    <property type="protein sequence ID" value="EWG43483.1"/>
    <property type="molecule type" value="Genomic_DNA"/>
</dbReference>
<evidence type="ECO:0000313" key="1">
    <source>
        <dbReference type="EMBL" id="EWG43483.1"/>
    </source>
</evidence>
<dbReference type="EMBL" id="CM000581">
    <property type="protein sequence ID" value="EWG43483.1"/>
    <property type="molecule type" value="Genomic_DNA"/>
</dbReference>
<sequence length="506" mass="56712">MAMPAVDMRPARKRPLRLDPIPEILRPLIRAYLLGYASAVAPRLLTLVLQHVAKRKRKLANQLAPDLDDTSFVSSAAHIVRTGFNPQRFPTFCAILAGGTTLLKEPLKSILEKTARGLSEAGRLRLARWLSTFLAAWFGLRLLHSYEGRAYTETVPPKEGSAHSTEPQTVKFAGRTMDLTLFAVTRALDVLVGDLWARHKARRLASNRWSKAERFLSKFVDPLVFAASSGLVMWAWFYHPSRLPRSYNKWITSAASVDLRLIEALRRCHSGEFQYGKETGQAHLLQGMCVDYEWPLAWGDPAVVVPIPCQMVHMSSGPSCEYHAASRFFRAWKWSMATYLPLTLALALRNPSRKALRRAIISSCRSSSFLATFITLFYYGVCLSRTRVGPRLPGGTTIERRQSMDSGICVGTGCLLCGWSIMIETESRRKDIALFVAPRALATVLPRRYSLDKEWRERLVFAASTAVVFTCVAENPDRVRGVFGKLLRMVLTKKTISGQGHVCNVI</sequence>
<reference evidence="1 2" key="1">
    <citation type="journal article" date="2010" name="Nature">
        <title>Comparative genomics reveals mobile pathogenicity chromosomes in Fusarium.</title>
        <authorList>
            <person name="Ma L.J."/>
            <person name="van der Does H.C."/>
            <person name="Borkovich K.A."/>
            <person name="Coleman J.J."/>
            <person name="Daboussi M.J."/>
            <person name="Di Pietro A."/>
            <person name="Dufresne M."/>
            <person name="Freitag M."/>
            <person name="Grabherr M."/>
            <person name="Henrissat B."/>
            <person name="Houterman P.M."/>
            <person name="Kang S."/>
            <person name="Shim W.B."/>
            <person name="Woloshuk C."/>
            <person name="Xie X."/>
            <person name="Xu J.R."/>
            <person name="Antoniw J."/>
            <person name="Baker S.E."/>
            <person name="Bluhm B.H."/>
            <person name="Breakspear A."/>
            <person name="Brown D.W."/>
            <person name="Butchko R.A."/>
            <person name="Chapman S."/>
            <person name="Coulson R."/>
            <person name="Coutinho P.M."/>
            <person name="Danchin E.G."/>
            <person name="Diener A."/>
            <person name="Gale L.R."/>
            <person name="Gardiner D.M."/>
            <person name="Goff S."/>
            <person name="Hammond-Kosack K.E."/>
            <person name="Hilburn K."/>
            <person name="Hua-Van A."/>
            <person name="Jonkers W."/>
            <person name="Kazan K."/>
            <person name="Kodira C.D."/>
            <person name="Koehrsen M."/>
            <person name="Kumar L."/>
            <person name="Lee Y.H."/>
            <person name="Li L."/>
            <person name="Manners J.M."/>
            <person name="Miranda-Saavedra D."/>
            <person name="Mukherjee M."/>
            <person name="Park G."/>
            <person name="Park J."/>
            <person name="Park S.Y."/>
            <person name="Proctor R.H."/>
            <person name="Regev A."/>
            <person name="Ruiz-Roldan M.C."/>
            <person name="Sain D."/>
            <person name="Sakthikumar S."/>
            <person name="Sykes S."/>
            <person name="Schwartz D.C."/>
            <person name="Turgeon B.G."/>
            <person name="Wapinski I."/>
            <person name="Yoder O."/>
            <person name="Young S."/>
            <person name="Zeng Q."/>
            <person name="Zhou S."/>
            <person name="Galagan J."/>
            <person name="Cuomo C.A."/>
            <person name="Kistler H.C."/>
            <person name="Rep M."/>
        </authorList>
    </citation>
    <scope>NUCLEOTIDE SEQUENCE [LARGE SCALE GENOMIC DNA]</scope>
    <source>
        <strain evidence="2">M3125 / FGSC 7600</strain>
    </source>
</reference>
<keyword evidence="2" id="KW-1185">Reference proteome</keyword>
<dbReference type="KEGG" id="fvr:FVEG_15573"/>
<dbReference type="GeneID" id="30072449"/>
<dbReference type="Proteomes" id="UP000009096">
    <property type="component" value="Chromosome 4"/>
</dbReference>
<dbReference type="PANTHER" id="PTHR12459">
    <property type="entry name" value="TRANSMEMBRANE PROTEIN 135-RELATED"/>
    <property type="match status" value="1"/>
</dbReference>
<dbReference type="InterPro" id="IPR026749">
    <property type="entry name" value="Tmem135"/>
</dbReference>
<organism evidence="1 2">
    <name type="scientific">Gibberella moniliformis (strain M3125 / FGSC 7600)</name>
    <name type="common">Maize ear and stalk rot fungus</name>
    <name type="synonym">Fusarium verticillioides</name>
    <dbReference type="NCBI Taxonomy" id="334819"/>
    <lineage>
        <taxon>Eukaryota</taxon>
        <taxon>Fungi</taxon>
        <taxon>Dikarya</taxon>
        <taxon>Ascomycota</taxon>
        <taxon>Pezizomycotina</taxon>
        <taxon>Sordariomycetes</taxon>
        <taxon>Hypocreomycetidae</taxon>
        <taxon>Hypocreales</taxon>
        <taxon>Nectriaceae</taxon>
        <taxon>Fusarium</taxon>
        <taxon>Fusarium fujikuroi species complex</taxon>
    </lineage>
</organism>
<dbReference type="AlphaFoldDB" id="W7LW80"/>
<evidence type="ECO:0008006" key="3">
    <source>
        <dbReference type="Google" id="ProtNLM"/>
    </source>
</evidence>
<dbReference type="OrthoDB" id="4021778at2759"/>
<evidence type="ECO:0000313" key="2">
    <source>
        <dbReference type="Proteomes" id="UP000009096"/>
    </source>
</evidence>
<accession>W7LW80</accession>